<keyword evidence="6" id="KW-0521">NADP</keyword>
<dbReference type="GO" id="GO:0019305">
    <property type="term" value="P:dTDP-rhamnose biosynthetic process"/>
    <property type="evidence" value="ECO:0007669"/>
    <property type="project" value="TreeGrafter"/>
</dbReference>
<organism evidence="8 9">
    <name type="scientific">Porticoccus litoralis</name>
    <dbReference type="NCBI Taxonomy" id="434086"/>
    <lineage>
        <taxon>Bacteria</taxon>
        <taxon>Pseudomonadati</taxon>
        <taxon>Pseudomonadota</taxon>
        <taxon>Gammaproteobacteria</taxon>
        <taxon>Cellvibrionales</taxon>
        <taxon>Porticoccaceae</taxon>
        <taxon>Porticoccus</taxon>
    </lineage>
</organism>
<dbReference type="Gene3D" id="3.90.25.10">
    <property type="entry name" value="UDP-galactose 4-epimerase, domain 1"/>
    <property type="match status" value="1"/>
</dbReference>
<comment type="pathway">
    <text evidence="1 6">Carbohydrate biosynthesis; dTDP-L-rhamnose biosynthesis.</text>
</comment>
<sequence>MKFLITGANGQLGRCLADRLSHSDHTFVALTKSDLDITDEKAVEELVVECRPDVIVNTAAFTSVDRAESEPELARCINGEAVSYLVKAANKVGALLIQVSTDYVFDGASPKPYVESDAVNPLGVYGQTKLLGEEYAARADRFLIVRTAWVFSEYGHNFVKTMLKLGRERKELSIVSDQYGSPTYAGDLAANLIRMSEAQLPSGIYHFSGGKSCSWFEFAKAIFDVVKAYVPGYPVPGMLPISTEQYPTPAKRPLFSVLSDRKLKTALGTNVTDWSAALPAVIAKLIDVT</sequence>
<gene>
    <name evidence="8" type="primary">rfbD</name>
    <name evidence="8" type="ORF">Q8A57_08675</name>
</gene>
<evidence type="ECO:0000256" key="6">
    <source>
        <dbReference type="RuleBase" id="RU364082"/>
    </source>
</evidence>
<dbReference type="RefSeq" id="WP_305170653.1">
    <property type="nucleotide sequence ID" value="NZ_JAUUUU010000004.1"/>
</dbReference>
<evidence type="ECO:0000256" key="3">
    <source>
        <dbReference type="ARBA" id="ARBA00012929"/>
    </source>
</evidence>
<dbReference type="InterPro" id="IPR005913">
    <property type="entry name" value="dTDP_dehydrorham_reduct"/>
</dbReference>
<dbReference type="GO" id="GO:0008831">
    <property type="term" value="F:dTDP-4-dehydrorhamnose reductase activity"/>
    <property type="evidence" value="ECO:0007669"/>
    <property type="project" value="UniProtKB-EC"/>
</dbReference>
<reference evidence="8" key="1">
    <citation type="journal article" date="2010" name="Int. J. Syst. Evol. Microbiol.">
        <title>Porticoccus litoralis gen. nov., sp. nov., a gammaproteobacterium isolated from the Yellow Sea.</title>
        <authorList>
            <person name="Oh H.M."/>
            <person name="Kim H."/>
            <person name="Kim K.M."/>
            <person name="Min G.S."/>
            <person name="Cho J.C."/>
        </authorList>
    </citation>
    <scope>NUCLEOTIDE SEQUENCE</scope>
    <source>
        <strain evidence="8">DSM 25064</strain>
    </source>
</reference>
<comment type="catalytic activity">
    <reaction evidence="5 6">
        <text>dTDP-beta-L-rhamnose + NADP(+) = dTDP-4-dehydro-beta-L-rhamnose + NADPH + H(+)</text>
        <dbReference type="Rhea" id="RHEA:21796"/>
        <dbReference type="ChEBI" id="CHEBI:15378"/>
        <dbReference type="ChEBI" id="CHEBI:57510"/>
        <dbReference type="ChEBI" id="CHEBI:57783"/>
        <dbReference type="ChEBI" id="CHEBI:58349"/>
        <dbReference type="ChEBI" id="CHEBI:62830"/>
        <dbReference type="EC" id="1.1.1.133"/>
    </reaction>
</comment>
<dbReference type="Pfam" id="PF04321">
    <property type="entry name" value="RmlD_sub_bind"/>
    <property type="match status" value="1"/>
</dbReference>
<dbReference type="InterPro" id="IPR029903">
    <property type="entry name" value="RmlD-like-bd"/>
</dbReference>
<dbReference type="InterPro" id="IPR036291">
    <property type="entry name" value="NAD(P)-bd_dom_sf"/>
</dbReference>
<protein>
    <recommendedName>
        <fullName evidence="4 6">dTDP-4-dehydrorhamnose reductase</fullName>
        <ecNumber evidence="3 6">1.1.1.133</ecNumber>
    </recommendedName>
</protein>
<dbReference type="AlphaFoldDB" id="A0AAW8B497"/>
<evidence type="ECO:0000259" key="7">
    <source>
        <dbReference type="Pfam" id="PF04321"/>
    </source>
</evidence>
<name>A0AAW8B497_9GAMM</name>
<dbReference type="EMBL" id="JAUUUU010000004">
    <property type="protein sequence ID" value="MDP1521039.1"/>
    <property type="molecule type" value="Genomic_DNA"/>
</dbReference>
<evidence type="ECO:0000256" key="1">
    <source>
        <dbReference type="ARBA" id="ARBA00004781"/>
    </source>
</evidence>
<evidence type="ECO:0000256" key="5">
    <source>
        <dbReference type="ARBA" id="ARBA00048200"/>
    </source>
</evidence>
<comment type="cofactor">
    <cofactor evidence="6">
        <name>Mg(2+)</name>
        <dbReference type="ChEBI" id="CHEBI:18420"/>
    </cofactor>
    <text evidence="6">Binds 1 Mg(2+) ion per monomer.</text>
</comment>
<comment type="similarity">
    <text evidence="2 6">Belongs to the dTDP-4-dehydrorhamnose reductase family.</text>
</comment>
<dbReference type="CDD" id="cd05254">
    <property type="entry name" value="dTDP_HR_like_SDR_e"/>
    <property type="match status" value="1"/>
</dbReference>
<evidence type="ECO:0000313" key="8">
    <source>
        <dbReference type="EMBL" id="MDP1521039.1"/>
    </source>
</evidence>
<dbReference type="PANTHER" id="PTHR10491">
    <property type="entry name" value="DTDP-4-DEHYDRORHAMNOSE REDUCTASE"/>
    <property type="match status" value="1"/>
</dbReference>
<evidence type="ECO:0000256" key="2">
    <source>
        <dbReference type="ARBA" id="ARBA00010944"/>
    </source>
</evidence>
<evidence type="ECO:0000256" key="4">
    <source>
        <dbReference type="ARBA" id="ARBA00017099"/>
    </source>
</evidence>
<keyword evidence="6 8" id="KW-0560">Oxidoreductase</keyword>
<dbReference type="EC" id="1.1.1.133" evidence="3 6"/>
<comment type="caution">
    <text evidence="8">The sequence shown here is derived from an EMBL/GenBank/DDBJ whole genome shotgun (WGS) entry which is preliminary data.</text>
</comment>
<reference evidence="8" key="2">
    <citation type="submission" date="2023-08" db="EMBL/GenBank/DDBJ databases">
        <authorList>
            <person name="Luo J."/>
        </authorList>
    </citation>
    <scope>NUCLEOTIDE SEQUENCE</scope>
    <source>
        <strain evidence="8">DSM 25064</strain>
    </source>
</reference>
<dbReference type="Proteomes" id="UP001178354">
    <property type="component" value="Unassembled WGS sequence"/>
</dbReference>
<comment type="function">
    <text evidence="6">Catalyzes the reduction of dTDP-6-deoxy-L-lyxo-4-hexulose to yield dTDP-L-rhamnose.</text>
</comment>
<accession>A0AAW8B497</accession>
<dbReference type="SUPFAM" id="SSF51735">
    <property type="entry name" value="NAD(P)-binding Rossmann-fold domains"/>
    <property type="match status" value="1"/>
</dbReference>
<dbReference type="Gene3D" id="3.40.50.720">
    <property type="entry name" value="NAD(P)-binding Rossmann-like Domain"/>
    <property type="match status" value="1"/>
</dbReference>
<keyword evidence="9" id="KW-1185">Reference proteome</keyword>
<dbReference type="PANTHER" id="PTHR10491:SF4">
    <property type="entry name" value="METHIONINE ADENOSYLTRANSFERASE 2 SUBUNIT BETA"/>
    <property type="match status" value="1"/>
</dbReference>
<proteinExistence type="inferred from homology"/>
<feature type="domain" description="RmlD-like substrate binding" evidence="7">
    <location>
        <begin position="1"/>
        <end position="285"/>
    </location>
</feature>
<dbReference type="FunFam" id="3.40.50.720:FF:000159">
    <property type="entry name" value="dTDP-4-dehydrorhamnose reductase"/>
    <property type="match status" value="1"/>
</dbReference>
<evidence type="ECO:0000313" key="9">
    <source>
        <dbReference type="Proteomes" id="UP001178354"/>
    </source>
</evidence>
<dbReference type="GO" id="GO:0005829">
    <property type="term" value="C:cytosol"/>
    <property type="evidence" value="ECO:0007669"/>
    <property type="project" value="TreeGrafter"/>
</dbReference>
<dbReference type="NCBIfam" id="TIGR01214">
    <property type="entry name" value="rmlD"/>
    <property type="match status" value="1"/>
</dbReference>